<evidence type="ECO:0000313" key="1">
    <source>
        <dbReference type="EMBL" id="KAK3287975.1"/>
    </source>
</evidence>
<name>A0AAE0LKA3_9CHLO</name>
<dbReference type="Proteomes" id="UP001190700">
    <property type="component" value="Unassembled WGS sequence"/>
</dbReference>
<comment type="caution">
    <text evidence="1">The sequence shown here is derived from an EMBL/GenBank/DDBJ whole genome shotgun (WGS) entry which is preliminary data.</text>
</comment>
<reference evidence="1 2" key="1">
    <citation type="journal article" date="2015" name="Genome Biol. Evol.">
        <title>Comparative Genomics of a Bacterivorous Green Alga Reveals Evolutionary Causalities and Consequences of Phago-Mixotrophic Mode of Nutrition.</title>
        <authorList>
            <person name="Burns J.A."/>
            <person name="Paasch A."/>
            <person name="Narechania A."/>
            <person name="Kim E."/>
        </authorList>
    </citation>
    <scope>NUCLEOTIDE SEQUENCE [LARGE SCALE GENOMIC DNA]</scope>
    <source>
        <strain evidence="1 2">PLY_AMNH</strain>
    </source>
</reference>
<proteinExistence type="predicted"/>
<organism evidence="1 2">
    <name type="scientific">Cymbomonas tetramitiformis</name>
    <dbReference type="NCBI Taxonomy" id="36881"/>
    <lineage>
        <taxon>Eukaryota</taxon>
        <taxon>Viridiplantae</taxon>
        <taxon>Chlorophyta</taxon>
        <taxon>Pyramimonadophyceae</taxon>
        <taxon>Pyramimonadales</taxon>
        <taxon>Pyramimonadaceae</taxon>
        <taxon>Cymbomonas</taxon>
    </lineage>
</organism>
<dbReference type="AlphaFoldDB" id="A0AAE0LKA3"/>
<evidence type="ECO:0000313" key="2">
    <source>
        <dbReference type="Proteomes" id="UP001190700"/>
    </source>
</evidence>
<protein>
    <submittedName>
        <fullName evidence="1">Uncharacterized protein</fullName>
    </submittedName>
</protein>
<dbReference type="EMBL" id="LGRX02000644">
    <property type="protein sequence ID" value="KAK3287975.1"/>
    <property type="molecule type" value="Genomic_DNA"/>
</dbReference>
<keyword evidence="2" id="KW-1185">Reference proteome</keyword>
<sequence>MALESEVAKELSITLTCGEQSENHVGMQKQGAGLAKEGLTEQELQDARKRLLEHGCEQVEVRELLCSQYVNKRGYFLHAPDGVNAVLRAGCTKLGVSLDFLNGRPCTHQALLEEQAGLEWNTQYFDVKKKKVLQKRARHNLCYAETRVEPDLERGQGTVYSFSEVPVTDVYRAGLGVIFGEKLSGCQMEGNRYDNVGKQGIGVHGDQERKIVVGARLGASHALGFAWFKHGEYLRMVGEPFMFTLSGGSLYAMSEKTTGWDFKNAHVTGCHLRHAAGAPGYINFHAYVESNKKRRLASKKYRAACCSASTVETPASSCGNQRYAK</sequence>
<accession>A0AAE0LKA3</accession>
<gene>
    <name evidence="1" type="ORF">CYMTET_4529</name>
</gene>